<evidence type="ECO:0000313" key="2">
    <source>
        <dbReference type="EMBL" id="KAJ1364497.1"/>
    </source>
</evidence>
<accession>A0AAD5QWD9</accession>
<proteinExistence type="predicted"/>
<protein>
    <submittedName>
        <fullName evidence="1">Uncharacterized protein</fullName>
    </submittedName>
</protein>
<dbReference type="Proteomes" id="UP001196413">
    <property type="component" value="Unassembled WGS sequence"/>
</dbReference>
<comment type="caution">
    <text evidence="1">The sequence shown here is derived from an EMBL/GenBank/DDBJ whole genome shotgun (WGS) entry which is preliminary data.</text>
</comment>
<reference evidence="1" key="1">
    <citation type="submission" date="2021-06" db="EMBL/GenBank/DDBJ databases">
        <title>Parelaphostrongylus tenuis whole genome reference sequence.</title>
        <authorList>
            <person name="Garwood T.J."/>
            <person name="Larsen P.A."/>
            <person name="Fountain-Jones N.M."/>
            <person name="Garbe J.R."/>
            <person name="Macchietto M.G."/>
            <person name="Kania S.A."/>
            <person name="Gerhold R.W."/>
            <person name="Richards J.E."/>
            <person name="Wolf T.M."/>
        </authorList>
    </citation>
    <scope>NUCLEOTIDE SEQUENCE</scope>
    <source>
        <strain evidence="1">MNPRO001-30</strain>
        <tissue evidence="1">Meninges</tissue>
    </source>
</reference>
<dbReference type="EMBL" id="JAHQIW010004990">
    <property type="protein sequence ID" value="KAJ1364494.1"/>
    <property type="molecule type" value="Genomic_DNA"/>
</dbReference>
<organism evidence="1 3">
    <name type="scientific">Parelaphostrongylus tenuis</name>
    <name type="common">Meningeal worm</name>
    <dbReference type="NCBI Taxonomy" id="148309"/>
    <lineage>
        <taxon>Eukaryota</taxon>
        <taxon>Metazoa</taxon>
        <taxon>Ecdysozoa</taxon>
        <taxon>Nematoda</taxon>
        <taxon>Chromadorea</taxon>
        <taxon>Rhabditida</taxon>
        <taxon>Rhabditina</taxon>
        <taxon>Rhabditomorpha</taxon>
        <taxon>Strongyloidea</taxon>
        <taxon>Metastrongylidae</taxon>
        <taxon>Parelaphostrongylus</taxon>
    </lineage>
</organism>
<sequence length="71" mass="8358">MRFPFSPCRVQIDAIYLSKHEAAYAILTHHVDCDFGLHDVVFKEWISVMDPWTGFLLIDLEMMSSRNQKQK</sequence>
<evidence type="ECO:0000313" key="3">
    <source>
        <dbReference type="Proteomes" id="UP001196413"/>
    </source>
</evidence>
<gene>
    <name evidence="1" type="ORF">KIN20_024608</name>
    <name evidence="2" type="ORF">KIN20_024614</name>
</gene>
<name>A0AAD5QWD9_PARTN</name>
<keyword evidence="3" id="KW-1185">Reference proteome</keyword>
<evidence type="ECO:0000313" key="1">
    <source>
        <dbReference type="EMBL" id="KAJ1364494.1"/>
    </source>
</evidence>
<dbReference type="AlphaFoldDB" id="A0AAD5QWD9"/>
<dbReference type="EMBL" id="JAHQIW010004993">
    <property type="protein sequence ID" value="KAJ1364497.1"/>
    <property type="molecule type" value="Genomic_DNA"/>
</dbReference>